<proteinExistence type="inferred from homology"/>
<comment type="cofactor">
    <cofactor evidence="1">
        <name>Cu(2+)</name>
        <dbReference type="ChEBI" id="CHEBI:29036"/>
    </cofactor>
</comment>
<sequence length="470" mass="53695">MQDAHFKNEWPPVVDKSQDYELLELSRNETHVVLRVWRQWFTCDSHDLEIENDTIRVIIVHGEDHEFTFSEENTYRKSFFFLEILKEVVDPDILIPYEFKLNDFLIPVDDTTYACTFIPMPNVSTKHHIVRYEVIQDPDSIGIVHHIVIYGCGNNLHFSSEIGSCYGSDPRYAKCMNSMFGWAVGGEVFDFPPDMGVPIGTEDDPKYIRIEIHYSNFQNKQGILDSSGIRIYYTPQLREHDGGILMTGIFTFPVHFVPPGAELFRSYGLCNTHLIPQILGHPVEDFHVNTYLLHGHLTVRSIRTMHYRNGTLIGSLGEDKRYDFNFQQVRDLPGVITVQIGDQILVECTSSTPDREGVTFGGPSTLNEMCVVFLFYYPVIPIAACWSLLDIQHVVEVLELDESETIMDAVVNIDSADWDEETIAKAQNAIMEANHFAIINHRTGEMINETSSALPISLPTPHLCHEYTDD</sequence>
<dbReference type="InterPro" id="IPR024548">
    <property type="entry name" value="Cu2_monoox_C"/>
</dbReference>
<keyword evidence="3" id="KW-1015">Disulfide bond</keyword>
<dbReference type="InterPro" id="IPR036939">
    <property type="entry name" value="Cu2_ascorb_mOase_N_sf"/>
</dbReference>
<evidence type="ECO:0000256" key="1">
    <source>
        <dbReference type="ARBA" id="ARBA00001973"/>
    </source>
</evidence>
<dbReference type="Gene3D" id="2.60.120.310">
    <property type="entry name" value="Copper type II, ascorbate-dependent monooxygenase, N-terminal domain"/>
    <property type="match status" value="1"/>
</dbReference>
<evidence type="ECO:0000313" key="6">
    <source>
        <dbReference type="EMBL" id="CAI9594788.1"/>
    </source>
</evidence>
<dbReference type="Pfam" id="PF01082">
    <property type="entry name" value="Cu2_monooxygen"/>
    <property type="match status" value="1"/>
</dbReference>
<accession>A0ABN9FDR1</accession>
<dbReference type="SUPFAM" id="SSF49742">
    <property type="entry name" value="PHM/PNGase F"/>
    <property type="match status" value="2"/>
</dbReference>
<dbReference type="PANTHER" id="PTHR10157">
    <property type="entry name" value="DOPAMINE BETA HYDROXYLASE RELATED"/>
    <property type="match status" value="1"/>
</dbReference>
<evidence type="ECO:0000259" key="5">
    <source>
        <dbReference type="PROSITE" id="PS50836"/>
    </source>
</evidence>
<dbReference type="InterPro" id="IPR000323">
    <property type="entry name" value="Cu2_ascorb_mOase_N"/>
</dbReference>
<organism evidence="6 7">
    <name type="scientific">Staurois parvus</name>
    <dbReference type="NCBI Taxonomy" id="386267"/>
    <lineage>
        <taxon>Eukaryota</taxon>
        <taxon>Metazoa</taxon>
        <taxon>Chordata</taxon>
        <taxon>Craniata</taxon>
        <taxon>Vertebrata</taxon>
        <taxon>Euteleostomi</taxon>
        <taxon>Amphibia</taxon>
        <taxon>Batrachia</taxon>
        <taxon>Anura</taxon>
        <taxon>Neobatrachia</taxon>
        <taxon>Ranoidea</taxon>
        <taxon>Ranidae</taxon>
        <taxon>Staurois</taxon>
    </lineage>
</organism>
<dbReference type="PANTHER" id="PTHR10157:SF31">
    <property type="entry name" value="DBH-LIKE MONOOXYGENASE PROTEIN 2-RELATED"/>
    <property type="match status" value="1"/>
</dbReference>
<dbReference type="Proteomes" id="UP001162483">
    <property type="component" value="Unassembled WGS sequence"/>
</dbReference>
<dbReference type="Pfam" id="PF03712">
    <property type="entry name" value="Cu2_monoox_C"/>
    <property type="match status" value="1"/>
</dbReference>
<dbReference type="CDD" id="cd09631">
    <property type="entry name" value="DOMON_DOH"/>
    <property type="match status" value="1"/>
</dbReference>
<comment type="similarity">
    <text evidence="2">Belongs to the copper type II ascorbate-dependent monooxygenase family.</text>
</comment>
<dbReference type="EMBL" id="CATNWA010016709">
    <property type="protein sequence ID" value="CAI9594788.1"/>
    <property type="molecule type" value="Genomic_DNA"/>
</dbReference>
<evidence type="ECO:0000256" key="3">
    <source>
        <dbReference type="ARBA" id="ARBA00023157"/>
    </source>
</evidence>
<evidence type="ECO:0000313" key="7">
    <source>
        <dbReference type="Proteomes" id="UP001162483"/>
    </source>
</evidence>
<dbReference type="InterPro" id="IPR005018">
    <property type="entry name" value="DOMON_domain"/>
</dbReference>
<keyword evidence="4" id="KW-0325">Glycoprotein</keyword>
<dbReference type="InterPro" id="IPR000945">
    <property type="entry name" value="DBH-like"/>
</dbReference>
<evidence type="ECO:0000256" key="4">
    <source>
        <dbReference type="ARBA" id="ARBA00023180"/>
    </source>
</evidence>
<protein>
    <recommendedName>
        <fullName evidence="5">DOMON domain-containing protein</fullName>
    </recommendedName>
</protein>
<dbReference type="InterPro" id="IPR028460">
    <property type="entry name" value="Tbh/DBH"/>
</dbReference>
<gene>
    <name evidence="6" type="ORF">SPARVUS_LOCUS11794063</name>
</gene>
<dbReference type="Gene3D" id="2.60.120.230">
    <property type="match status" value="1"/>
</dbReference>
<dbReference type="PRINTS" id="PR00767">
    <property type="entry name" value="DBMONOXGNASE"/>
</dbReference>
<evidence type="ECO:0000256" key="2">
    <source>
        <dbReference type="ARBA" id="ARBA00010676"/>
    </source>
</evidence>
<dbReference type="InterPro" id="IPR008977">
    <property type="entry name" value="PHM/PNGase_F_dom_sf"/>
</dbReference>
<comment type="caution">
    <text evidence="6">The sequence shown here is derived from an EMBL/GenBank/DDBJ whole genome shotgun (WGS) entry which is preliminary data.</text>
</comment>
<feature type="domain" description="DOMON" evidence="5">
    <location>
        <begin position="1"/>
        <end position="62"/>
    </location>
</feature>
<keyword evidence="7" id="KW-1185">Reference proteome</keyword>
<dbReference type="InterPro" id="IPR014784">
    <property type="entry name" value="Cu2_ascorb_mOase-like_C"/>
</dbReference>
<name>A0ABN9FDR1_9NEOB</name>
<reference evidence="6" key="1">
    <citation type="submission" date="2023-05" db="EMBL/GenBank/DDBJ databases">
        <authorList>
            <person name="Stuckert A."/>
        </authorList>
    </citation>
    <scope>NUCLEOTIDE SEQUENCE</scope>
</reference>
<dbReference type="PROSITE" id="PS50836">
    <property type="entry name" value="DOMON"/>
    <property type="match status" value="1"/>
</dbReference>
<dbReference type="InterPro" id="IPR045266">
    <property type="entry name" value="DOH_DOMON"/>
</dbReference>